<comment type="caution">
    <text evidence="4">The sequence shown here is derived from an EMBL/GenBank/DDBJ whole genome shotgun (WGS) entry which is preliminary data.</text>
</comment>
<dbReference type="EMBL" id="BONY01000016">
    <property type="protein sequence ID" value="GIH05049.1"/>
    <property type="molecule type" value="Genomic_DNA"/>
</dbReference>
<evidence type="ECO:0000259" key="3">
    <source>
        <dbReference type="Pfam" id="PF12697"/>
    </source>
</evidence>
<organism evidence="4 5">
    <name type="scientific">Rhizocola hellebori</name>
    <dbReference type="NCBI Taxonomy" id="1392758"/>
    <lineage>
        <taxon>Bacteria</taxon>
        <taxon>Bacillati</taxon>
        <taxon>Actinomycetota</taxon>
        <taxon>Actinomycetes</taxon>
        <taxon>Micromonosporales</taxon>
        <taxon>Micromonosporaceae</taxon>
        <taxon>Rhizocola</taxon>
    </lineage>
</organism>
<evidence type="ECO:0000313" key="4">
    <source>
        <dbReference type="EMBL" id="GIH05049.1"/>
    </source>
</evidence>
<proteinExistence type="inferred from homology"/>
<dbReference type="PANTHER" id="PTHR22946:SF9">
    <property type="entry name" value="POLYKETIDE TRANSFERASE AF380"/>
    <property type="match status" value="1"/>
</dbReference>
<dbReference type="PANTHER" id="PTHR22946">
    <property type="entry name" value="DIENELACTONE HYDROLASE DOMAIN-CONTAINING PROTEIN-RELATED"/>
    <property type="match status" value="1"/>
</dbReference>
<comment type="similarity">
    <text evidence="2">Belongs to the AB hydrolase superfamily. FUS2 hydrolase family.</text>
</comment>
<feature type="domain" description="AB hydrolase-1" evidence="3">
    <location>
        <begin position="3"/>
        <end position="195"/>
    </location>
</feature>
<dbReference type="Gene3D" id="3.40.50.1820">
    <property type="entry name" value="alpha/beta hydrolase"/>
    <property type="match status" value="1"/>
</dbReference>
<reference evidence="4" key="1">
    <citation type="submission" date="2021-01" db="EMBL/GenBank/DDBJ databases">
        <title>Whole genome shotgun sequence of Rhizocola hellebori NBRC 109834.</title>
        <authorList>
            <person name="Komaki H."/>
            <person name="Tamura T."/>
        </authorList>
    </citation>
    <scope>NUCLEOTIDE SEQUENCE</scope>
    <source>
        <strain evidence="4">NBRC 109834</strain>
    </source>
</reference>
<gene>
    <name evidence="4" type="ORF">Rhe02_31160</name>
</gene>
<dbReference type="SUPFAM" id="SSF53474">
    <property type="entry name" value="alpha/beta-Hydrolases"/>
    <property type="match status" value="1"/>
</dbReference>
<dbReference type="Proteomes" id="UP000612899">
    <property type="component" value="Unassembled WGS sequence"/>
</dbReference>
<accession>A0A8J3VF44</accession>
<dbReference type="GO" id="GO:0052689">
    <property type="term" value="F:carboxylic ester hydrolase activity"/>
    <property type="evidence" value="ECO:0007669"/>
    <property type="project" value="UniProtKB-ARBA"/>
</dbReference>
<sequence>MVAHGFTGSWRRPAVRRAASILTDFGGVVSFDFRGHGSSAGRSTVGDREILDLEAAVAWARKLGYARVVTVGFSMGASVAVRHAALRRGVAAVVSVSGPGRWYYRGTTPMRRVHWVVEKRLGRLVGRVALGTRIAKGGWDPLPEPPHAVAPLISPAPLLVVHGDADAYFPLEHAHQLYDAAKEPKELWVEKGFGHAENAAPPELLRRIGAWITSHSNGL</sequence>
<dbReference type="InterPro" id="IPR050261">
    <property type="entry name" value="FrsA_esterase"/>
</dbReference>
<keyword evidence="1 4" id="KW-0378">Hydrolase</keyword>
<keyword evidence="5" id="KW-1185">Reference proteome</keyword>
<dbReference type="InterPro" id="IPR029058">
    <property type="entry name" value="AB_hydrolase_fold"/>
</dbReference>
<protein>
    <submittedName>
        <fullName evidence="4">Alpha/beta hydrolase</fullName>
    </submittedName>
</protein>
<dbReference type="AlphaFoldDB" id="A0A8J3VF44"/>
<evidence type="ECO:0000313" key="5">
    <source>
        <dbReference type="Proteomes" id="UP000612899"/>
    </source>
</evidence>
<dbReference type="InterPro" id="IPR000073">
    <property type="entry name" value="AB_hydrolase_1"/>
</dbReference>
<dbReference type="Pfam" id="PF12697">
    <property type="entry name" value="Abhydrolase_6"/>
    <property type="match status" value="1"/>
</dbReference>
<evidence type="ECO:0000256" key="1">
    <source>
        <dbReference type="ARBA" id="ARBA00022801"/>
    </source>
</evidence>
<dbReference type="RefSeq" id="WP_239123841.1">
    <property type="nucleotide sequence ID" value="NZ_BONY01000016.1"/>
</dbReference>
<name>A0A8J3VF44_9ACTN</name>
<evidence type="ECO:0000256" key="2">
    <source>
        <dbReference type="ARBA" id="ARBA00038115"/>
    </source>
</evidence>